<sequence>MKKFYTVSITFADFTKSVDQYEANSPEEAVDLCFQQAECFADYNRDMLVKVMQQRLDDKKALIHVADGLKGVWLVVVGTEFQDFEGELEAIYGGIVVQTDPNGPRRA</sequence>
<comment type="caution">
    <text evidence="1">The sequence shown here is derived from an EMBL/GenBank/DDBJ whole genome shotgun (WGS) entry which is preliminary data.</text>
</comment>
<reference evidence="2" key="1">
    <citation type="submission" date="2017-09" db="EMBL/GenBank/DDBJ databases">
        <title>Depth-based differentiation of microbial function through sediment-hosted aquifers and enrichment of novel symbionts in the deep terrestrial subsurface.</title>
        <authorList>
            <person name="Probst A.J."/>
            <person name="Ladd B."/>
            <person name="Jarett J.K."/>
            <person name="Geller-Mcgrath D.E."/>
            <person name="Sieber C.M.K."/>
            <person name="Emerson J.B."/>
            <person name="Anantharaman K."/>
            <person name="Thomas B.C."/>
            <person name="Malmstrom R."/>
            <person name="Stieglmeier M."/>
            <person name="Klingl A."/>
            <person name="Woyke T."/>
            <person name="Ryan C.M."/>
            <person name="Banfield J.F."/>
        </authorList>
    </citation>
    <scope>NUCLEOTIDE SEQUENCE [LARGE SCALE GENOMIC DNA]</scope>
</reference>
<dbReference type="Proteomes" id="UP000230543">
    <property type="component" value="Unassembled WGS sequence"/>
</dbReference>
<evidence type="ECO:0000313" key="1">
    <source>
        <dbReference type="EMBL" id="PIT90563.1"/>
    </source>
</evidence>
<evidence type="ECO:0000313" key="2">
    <source>
        <dbReference type="Proteomes" id="UP000230543"/>
    </source>
</evidence>
<name>A0A2M6WCR4_9BACT</name>
<proteinExistence type="predicted"/>
<gene>
    <name evidence="1" type="ORF">COU22_01425</name>
</gene>
<organism evidence="1 2">
    <name type="scientific">Candidatus Komeilibacteria bacterium CG10_big_fil_rev_8_21_14_0_10_41_13</name>
    <dbReference type="NCBI Taxonomy" id="1974476"/>
    <lineage>
        <taxon>Bacteria</taxon>
        <taxon>Candidatus Komeiliibacteriota</taxon>
    </lineage>
</organism>
<dbReference type="AlphaFoldDB" id="A0A2M6WCR4"/>
<accession>A0A2M6WCR4</accession>
<protein>
    <submittedName>
        <fullName evidence="1">Uncharacterized protein</fullName>
    </submittedName>
</protein>
<dbReference type="EMBL" id="PFBO01000042">
    <property type="protein sequence ID" value="PIT90563.1"/>
    <property type="molecule type" value="Genomic_DNA"/>
</dbReference>